<evidence type="ECO:0000256" key="5">
    <source>
        <dbReference type="ARBA" id="ARBA00022519"/>
    </source>
</evidence>
<sequence length="264" mass="29643">MTAILEVKDLIYTHRVKRSIFSKPDEFVLGPVSFKVNAGETLAITGHNGSGKTLLARALVGGISPQQGSILLEGKEVEQSDKQTRNHDVRLILQHSKNSLNPAVTVGAVLNQTLQLNTDFDEQDRKVKIEQTLVKVGLLREHYYFYRHMLSDGQQQRVSLARAMILDPKIIVADEPFAALDPSVRSQTVNLILDIQQELGMAFIFISQNLGIVRHISDRVMIMDKGKVIEEGPTQAVFKQPEHELTKKLIDSHSSLVDKHFEQF</sequence>
<dbReference type="GO" id="GO:0005886">
    <property type="term" value="C:plasma membrane"/>
    <property type="evidence" value="ECO:0007669"/>
    <property type="project" value="UniProtKB-SubCell"/>
</dbReference>
<dbReference type="EMBL" id="JAVRIE010000003">
    <property type="protein sequence ID" value="MDT0582885.1"/>
    <property type="molecule type" value="Genomic_DNA"/>
</dbReference>
<dbReference type="Proteomes" id="UP001249020">
    <property type="component" value="Unassembled WGS sequence"/>
</dbReference>
<name>A0AAW8R4X2_9ALTE</name>
<keyword evidence="11" id="KW-1185">Reference proteome</keyword>
<keyword evidence="3" id="KW-0813">Transport</keyword>
<comment type="caution">
    <text evidence="10">The sequence shown here is derived from an EMBL/GenBank/DDBJ whole genome shotgun (WGS) entry which is preliminary data.</text>
</comment>
<evidence type="ECO:0000313" key="10">
    <source>
        <dbReference type="EMBL" id="MDT0582885.1"/>
    </source>
</evidence>
<keyword evidence="6" id="KW-0547">Nucleotide-binding</keyword>
<evidence type="ECO:0000256" key="4">
    <source>
        <dbReference type="ARBA" id="ARBA00022475"/>
    </source>
</evidence>
<comment type="subcellular location">
    <subcellularLocation>
        <location evidence="1">Cell inner membrane</location>
        <topology evidence="1">Peripheral membrane protein</topology>
    </subcellularLocation>
</comment>
<evidence type="ECO:0000256" key="7">
    <source>
        <dbReference type="ARBA" id="ARBA00022840"/>
    </source>
</evidence>
<reference evidence="10 11" key="1">
    <citation type="submission" date="2023-09" db="EMBL/GenBank/DDBJ databases">
        <authorList>
            <person name="Rey-Velasco X."/>
        </authorList>
    </citation>
    <scope>NUCLEOTIDE SEQUENCE [LARGE SCALE GENOMIC DNA]</scope>
    <source>
        <strain evidence="10 11">W409</strain>
    </source>
</reference>
<dbReference type="PANTHER" id="PTHR43776:SF4">
    <property type="entry name" value="PUTRESCINE EXPORT SYSTEM ATP-BINDING PROTEIN SAPF"/>
    <property type="match status" value="1"/>
</dbReference>
<dbReference type="Pfam" id="PF00005">
    <property type="entry name" value="ABC_tran"/>
    <property type="match status" value="1"/>
</dbReference>
<keyword evidence="5" id="KW-0997">Cell inner membrane</keyword>
<gene>
    <name evidence="10" type="ORF">RM544_10060</name>
</gene>
<dbReference type="GO" id="GO:0016887">
    <property type="term" value="F:ATP hydrolysis activity"/>
    <property type="evidence" value="ECO:0007669"/>
    <property type="project" value="InterPro"/>
</dbReference>
<evidence type="ECO:0000256" key="8">
    <source>
        <dbReference type="ARBA" id="ARBA00023136"/>
    </source>
</evidence>
<dbReference type="PROSITE" id="PS50893">
    <property type="entry name" value="ABC_TRANSPORTER_2"/>
    <property type="match status" value="1"/>
</dbReference>
<feature type="domain" description="ABC transporter" evidence="9">
    <location>
        <begin position="5"/>
        <end position="250"/>
    </location>
</feature>
<evidence type="ECO:0000256" key="2">
    <source>
        <dbReference type="ARBA" id="ARBA00005417"/>
    </source>
</evidence>
<dbReference type="CDD" id="cd03257">
    <property type="entry name" value="ABC_NikE_OppD_transporters"/>
    <property type="match status" value="1"/>
</dbReference>
<keyword evidence="4" id="KW-1003">Cell membrane</keyword>
<dbReference type="PANTHER" id="PTHR43776">
    <property type="entry name" value="TRANSPORT ATP-BINDING PROTEIN"/>
    <property type="match status" value="1"/>
</dbReference>
<accession>A0AAW8R4X2</accession>
<keyword evidence="8" id="KW-0472">Membrane</keyword>
<keyword evidence="7 10" id="KW-0067">ATP-binding</keyword>
<dbReference type="RefSeq" id="WP_311361655.1">
    <property type="nucleotide sequence ID" value="NZ_JAVRIE010000003.1"/>
</dbReference>
<organism evidence="10 11">
    <name type="scientific">Brumicola blandensis</name>
    <dbReference type="NCBI Taxonomy" id="3075611"/>
    <lineage>
        <taxon>Bacteria</taxon>
        <taxon>Pseudomonadati</taxon>
        <taxon>Pseudomonadota</taxon>
        <taxon>Gammaproteobacteria</taxon>
        <taxon>Alteromonadales</taxon>
        <taxon>Alteromonadaceae</taxon>
        <taxon>Brumicola</taxon>
    </lineage>
</organism>
<evidence type="ECO:0000313" key="11">
    <source>
        <dbReference type="Proteomes" id="UP001249020"/>
    </source>
</evidence>
<comment type="similarity">
    <text evidence="2">Belongs to the ABC transporter superfamily.</text>
</comment>
<dbReference type="Gene3D" id="3.40.50.300">
    <property type="entry name" value="P-loop containing nucleotide triphosphate hydrolases"/>
    <property type="match status" value="1"/>
</dbReference>
<dbReference type="InterPro" id="IPR003439">
    <property type="entry name" value="ABC_transporter-like_ATP-bd"/>
</dbReference>
<dbReference type="GO" id="GO:0005524">
    <property type="term" value="F:ATP binding"/>
    <property type="evidence" value="ECO:0007669"/>
    <property type="project" value="UniProtKB-KW"/>
</dbReference>
<evidence type="ECO:0000256" key="1">
    <source>
        <dbReference type="ARBA" id="ARBA00004417"/>
    </source>
</evidence>
<dbReference type="SMART" id="SM00382">
    <property type="entry name" value="AAA"/>
    <property type="match status" value="1"/>
</dbReference>
<dbReference type="SUPFAM" id="SSF52540">
    <property type="entry name" value="P-loop containing nucleoside triphosphate hydrolases"/>
    <property type="match status" value="1"/>
</dbReference>
<evidence type="ECO:0000256" key="6">
    <source>
        <dbReference type="ARBA" id="ARBA00022741"/>
    </source>
</evidence>
<evidence type="ECO:0000259" key="9">
    <source>
        <dbReference type="PROSITE" id="PS50893"/>
    </source>
</evidence>
<dbReference type="GO" id="GO:0055085">
    <property type="term" value="P:transmembrane transport"/>
    <property type="evidence" value="ECO:0007669"/>
    <property type="project" value="UniProtKB-ARBA"/>
</dbReference>
<dbReference type="InterPro" id="IPR050319">
    <property type="entry name" value="ABC_transp_ATP-bind"/>
</dbReference>
<protein>
    <submittedName>
        <fullName evidence="10">ATP-binding cassette domain-containing protein</fullName>
    </submittedName>
</protein>
<dbReference type="AlphaFoldDB" id="A0AAW8R4X2"/>
<dbReference type="InterPro" id="IPR003593">
    <property type="entry name" value="AAA+_ATPase"/>
</dbReference>
<evidence type="ECO:0000256" key="3">
    <source>
        <dbReference type="ARBA" id="ARBA00022448"/>
    </source>
</evidence>
<dbReference type="InterPro" id="IPR027417">
    <property type="entry name" value="P-loop_NTPase"/>
</dbReference>
<proteinExistence type="inferred from homology"/>